<dbReference type="EMBL" id="MKZS01000001">
    <property type="protein sequence ID" value="OLT63331.1"/>
    <property type="molecule type" value="Genomic_DNA"/>
</dbReference>
<dbReference type="InterPro" id="IPR052715">
    <property type="entry name" value="RAYT_transposase"/>
</dbReference>
<dbReference type="SMART" id="SM01321">
    <property type="entry name" value="Y1_Tnp"/>
    <property type="match status" value="1"/>
</dbReference>
<dbReference type="InterPro" id="IPR036515">
    <property type="entry name" value="Transposase_17_sf"/>
</dbReference>
<dbReference type="RefSeq" id="WP_075906184.1">
    <property type="nucleotide sequence ID" value="NZ_MKZS01000001.1"/>
</dbReference>
<dbReference type="Pfam" id="PF01797">
    <property type="entry name" value="Y1_Tnp"/>
    <property type="match status" value="1"/>
</dbReference>
<dbReference type="GO" id="GO:0006313">
    <property type="term" value="P:DNA transposition"/>
    <property type="evidence" value="ECO:0007669"/>
    <property type="project" value="InterPro"/>
</dbReference>
<evidence type="ECO:0000313" key="3">
    <source>
        <dbReference type="Proteomes" id="UP000186657"/>
    </source>
</evidence>
<evidence type="ECO:0000313" key="2">
    <source>
        <dbReference type="EMBL" id="OLT63331.1"/>
    </source>
</evidence>
<proteinExistence type="predicted"/>
<dbReference type="AlphaFoldDB" id="A0A1U7NBM0"/>
<keyword evidence="3" id="KW-1185">Reference proteome</keyword>
<reference evidence="2 3" key="1">
    <citation type="submission" date="2016-10" db="EMBL/GenBank/DDBJ databases">
        <title>Comparative genomics uncovers the prolific and rare metabolic potential of the cyanobacterial genus Moorea.</title>
        <authorList>
            <person name="Leao T."/>
            <person name="Castelao G."/>
            <person name="Korobeynikov A."/>
            <person name="Monroe E.A."/>
            <person name="Podell S."/>
            <person name="Glukhov E."/>
            <person name="Allen E."/>
            <person name="Gerwick W.H."/>
            <person name="Gerwick L."/>
        </authorList>
    </citation>
    <scope>NUCLEOTIDE SEQUENCE [LARGE SCALE GENOMIC DNA]</scope>
    <source>
        <strain evidence="2 3">PNG5-198</strain>
    </source>
</reference>
<dbReference type="PANTHER" id="PTHR36966">
    <property type="entry name" value="REP-ASSOCIATED TYROSINE TRANSPOSASE"/>
    <property type="match status" value="1"/>
</dbReference>
<protein>
    <submittedName>
        <fullName evidence="2">Transposase</fullName>
    </submittedName>
</protein>
<dbReference type="Proteomes" id="UP000186657">
    <property type="component" value="Unassembled WGS sequence"/>
</dbReference>
<comment type="caution">
    <text evidence="2">The sequence shown here is derived from an EMBL/GenBank/DDBJ whole genome shotgun (WGS) entry which is preliminary data.</text>
</comment>
<gene>
    <name evidence="2" type="ORF">BJP37_16290</name>
</gene>
<dbReference type="Gene3D" id="3.30.70.1290">
    <property type="entry name" value="Transposase IS200-like"/>
    <property type="match status" value="1"/>
</dbReference>
<dbReference type="GO" id="GO:0043565">
    <property type="term" value="F:sequence-specific DNA binding"/>
    <property type="evidence" value="ECO:0007669"/>
    <property type="project" value="TreeGrafter"/>
</dbReference>
<accession>A0A1U7NBM0</accession>
<dbReference type="InterPro" id="IPR002686">
    <property type="entry name" value="Transposase_17"/>
</dbReference>
<feature type="domain" description="Transposase IS200-like" evidence="1">
    <location>
        <begin position="27"/>
        <end position="144"/>
    </location>
</feature>
<dbReference type="GO" id="GO:0004803">
    <property type="term" value="F:transposase activity"/>
    <property type="evidence" value="ECO:0007669"/>
    <property type="project" value="InterPro"/>
</dbReference>
<name>A0A1U7NBM0_9CYAN</name>
<dbReference type="SUPFAM" id="SSF143422">
    <property type="entry name" value="Transposase IS200-like"/>
    <property type="match status" value="1"/>
</dbReference>
<dbReference type="PANTHER" id="PTHR36966:SF1">
    <property type="entry name" value="REP-ASSOCIATED TYROSINE TRANSPOSASE"/>
    <property type="match status" value="1"/>
</dbReference>
<evidence type="ECO:0000259" key="1">
    <source>
        <dbReference type="SMART" id="SM01321"/>
    </source>
</evidence>
<dbReference type="NCBIfam" id="NF047646">
    <property type="entry name" value="REP_Tyr_transpos"/>
    <property type="match status" value="1"/>
</dbReference>
<organism evidence="2 3">
    <name type="scientific">Moorena bouillonii PNG</name>
    <dbReference type="NCBI Taxonomy" id="568701"/>
    <lineage>
        <taxon>Bacteria</taxon>
        <taxon>Bacillati</taxon>
        <taxon>Cyanobacteriota</taxon>
        <taxon>Cyanophyceae</taxon>
        <taxon>Coleofasciculales</taxon>
        <taxon>Coleofasciculaceae</taxon>
        <taxon>Moorena</taxon>
    </lineage>
</organism>
<sequence length="172" mass="20617">MLATNYSSFRKFKNLKISQRTLPHWESAGAIYFVTFNTFKKLELTPEARQVVLDSCLFFNNQRYKTYAVVIMPDHVHWLIQPLLKSDQEYWSLGSIIHSIKSYSSKQVPKVMNHIGIVWQYERYDRIMRDEIEFLETWNYIRENPVKANLSEMPETYPFFWQMDSVQKSSVK</sequence>